<dbReference type="InterPro" id="IPR005119">
    <property type="entry name" value="LysR_subst-bd"/>
</dbReference>
<comment type="caution">
    <text evidence="6">The sequence shown here is derived from an EMBL/GenBank/DDBJ whole genome shotgun (WGS) entry which is preliminary data.</text>
</comment>
<dbReference type="SUPFAM" id="SSF53850">
    <property type="entry name" value="Periplasmic binding protein-like II"/>
    <property type="match status" value="1"/>
</dbReference>
<keyword evidence="3" id="KW-0238">DNA-binding</keyword>
<gene>
    <name evidence="6" type="ORF">E2L08_11400</name>
</gene>
<dbReference type="AlphaFoldDB" id="A0A4R6AB07"/>
<dbReference type="RefSeq" id="WP_133397214.1">
    <property type="nucleotide sequence ID" value="NZ_SNAA01000012.1"/>
</dbReference>
<dbReference type="GO" id="GO:0003700">
    <property type="term" value="F:DNA-binding transcription factor activity"/>
    <property type="evidence" value="ECO:0007669"/>
    <property type="project" value="InterPro"/>
</dbReference>
<dbReference type="Gene3D" id="1.10.10.10">
    <property type="entry name" value="Winged helix-like DNA-binding domain superfamily/Winged helix DNA-binding domain"/>
    <property type="match status" value="1"/>
</dbReference>
<keyword evidence="2" id="KW-0805">Transcription regulation</keyword>
<dbReference type="InterPro" id="IPR036388">
    <property type="entry name" value="WH-like_DNA-bd_sf"/>
</dbReference>
<dbReference type="InterPro" id="IPR036390">
    <property type="entry name" value="WH_DNA-bd_sf"/>
</dbReference>
<feature type="domain" description="HTH lysR-type" evidence="5">
    <location>
        <begin position="11"/>
        <end position="61"/>
    </location>
</feature>
<evidence type="ECO:0000256" key="3">
    <source>
        <dbReference type="ARBA" id="ARBA00023125"/>
    </source>
</evidence>
<evidence type="ECO:0000313" key="7">
    <source>
        <dbReference type="Proteomes" id="UP000295701"/>
    </source>
</evidence>
<evidence type="ECO:0000259" key="5">
    <source>
        <dbReference type="PROSITE" id="PS50931"/>
    </source>
</evidence>
<dbReference type="Gene3D" id="3.40.190.290">
    <property type="match status" value="1"/>
</dbReference>
<keyword evidence="4" id="KW-0804">Transcription</keyword>
<dbReference type="PANTHER" id="PTHR30126">
    <property type="entry name" value="HTH-TYPE TRANSCRIPTIONAL REGULATOR"/>
    <property type="match status" value="1"/>
</dbReference>
<dbReference type="OrthoDB" id="9803030at2"/>
<dbReference type="Pfam" id="PF00126">
    <property type="entry name" value="HTH_1"/>
    <property type="match status" value="1"/>
</dbReference>
<dbReference type="GO" id="GO:0000976">
    <property type="term" value="F:transcription cis-regulatory region binding"/>
    <property type="evidence" value="ECO:0007669"/>
    <property type="project" value="TreeGrafter"/>
</dbReference>
<dbReference type="SUPFAM" id="SSF46785">
    <property type="entry name" value="Winged helix' DNA-binding domain"/>
    <property type="match status" value="1"/>
</dbReference>
<organism evidence="6 7">
    <name type="scientific">Palleronia sediminis</name>
    <dbReference type="NCBI Taxonomy" id="2547833"/>
    <lineage>
        <taxon>Bacteria</taxon>
        <taxon>Pseudomonadati</taxon>
        <taxon>Pseudomonadota</taxon>
        <taxon>Alphaproteobacteria</taxon>
        <taxon>Rhodobacterales</taxon>
        <taxon>Roseobacteraceae</taxon>
        <taxon>Palleronia</taxon>
    </lineage>
</organism>
<dbReference type="PANTHER" id="PTHR30126:SF18">
    <property type="entry name" value="LYSR FAMILY TRANSCRIPTIONAL REGULATOR"/>
    <property type="match status" value="1"/>
</dbReference>
<dbReference type="PROSITE" id="PS50931">
    <property type="entry name" value="HTH_LYSR"/>
    <property type="match status" value="1"/>
</dbReference>
<dbReference type="Proteomes" id="UP000295701">
    <property type="component" value="Unassembled WGS sequence"/>
</dbReference>
<protein>
    <submittedName>
        <fullName evidence="6">LysR family transcriptional regulator</fullName>
    </submittedName>
</protein>
<comment type="similarity">
    <text evidence="1">Belongs to the LysR transcriptional regulatory family.</text>
</comment>
<dbReference type="FunFam" id="1.10.10.10:FF:000001">
    <property type="entry name" value="LysR family transcriptional regulator"/>
    <property type="match status" value="1"/>
</dbReference>
<dbReference type="Pfam" id="PF03466">
    <property type="entry name" value="LysR_substrate"/>
    <property type="match status" value="1"/>
</dbReference>
<evidence type="ECO:0000256" key="4">
    <source>
        <dbReference type="ARBA" id="ARBA00023163"/>
    </source>
</evidence>
<evidence type="ECO:0000256" key="2">
    <source>
        <dbReference type="ARBA" id="ARBA00023015"/>
    </source>
</evidence>
<reference evidence="6 7" key="1">
    <citation type="submission" date="2019-03" db="EMBL/GenBank/DDBJ databases">
        <title>Primorskyibacter sp. SS33 isolated from sediments.</title>
        <authorList>
            <person name="Xunke S."/>
        </authorList>
    </citation>
    <scope>NUCLEOTIDE SEQUENCE [LARGE SCALE GENOMIC DNA]</scope>
    <source>
        <strain evidence="6 7">SS33</strain>
    </source>
</reference>
<keyword evidence="7" id="KW-1185">Reference proteome</keyword>
<evidence type="ECO:0000256" key="1">
    <source>
        <dbReference type="ARBA" id="ARBA00009437"/>
    </source>
</evidence>
<dbReference type="EMBL" id="SNAA01000012">
    <property type="protein sequence ID" value="TDL78303.1"/>
    <property type="molecule type" value="Genomic_DNA"/>
</dbReference>
<dbReference type="InterPro" id="IPR000847">
    <property type="entry name" value="LysR_HTH_N"/>
</dbReference>
<proteinExistence type="inferred from homology"/>
<name>A0A4R6AB07_9RHOB</name>
<accession>A0A4R6AB07</accession>
<evidence type="ECO:0000313" key="6">
    <source>
        <dbReference type="EMBL" id="TDL78303.1"/>
    </source>
</evidence>
<sequence length="307" mass="34430">MYVVSNEAMLTVHLVAEFGSFSLAAARLNKVPSAVSYSVRKIEEQLGVKLFERRHREVVLTPAGEFFVQKSHFILRDIEELRRKTQMVGSGVDTVFRVSINNIMKRECVSDFARSFCARFPTTELRMQTDVYNGCWDVLDRREADFVIGAPHAAPDPEGLMIDEIGTVNWDFVTGRDHPLAGVTHPLSNDELREHTAIVVQDTSVGLSPSLAWLLDGQNAIYAPDLHILIRLVKQGAGVAFVPHHKVAYELDHGDLIKKAVVEHKVGTRVSYAWRTNPQSVVLQWVVEYLGDPSIRQSWISSSNEPA</sequence>